<evidence type="ECO:0000313" key="3">
    <source>
        <dbReference type="Proteomes" id="UP000198937"/>
    </source>
</evidence>
<reference evidence="2 3" key="1">
    <citation type="submission" date="2016-06" db="EMBL/GenBank/DDBJ databases">
        <authorList>
            <person name="Kjaerup R.B."/>
            <person name="Dalgaard T.S."/>
            <person name="Juul-Madsen H.R."/>
        </authorList>
    </citation>
    <scope>NUCLEOTIDE SEQUENCE [LARGE SCALE GENOMIC DNA]</scope>
    <source>
        <strain evidence="2 3">DSM 45577</strain>
    </source>
</reference>
<evidence type="ECO:0000256" key="1">
    <source>
        <dbReference type="SAM" id="MobiDB-lite"/>
    </source>
</evidence>
<feature type="compositionally biased region" description="Polar residues" evidence="1">
    <location>
        <begin position="107"/>
        <end position="120"/>
    </location>
</feature>
<dbReference type="RefSeq" id="WP_229688214.1">
    <property type="nucleotide sequence ID" value="NZ_BMMJ01000002.1"/>
</dbReference>
<sequence>MTGHNRGSLTTGRADGGGHLPLRPLWLCRSCAAPWPCATARLTLSQEYASDRTALIVYLSLLLHEADEQLYTLDPAGAPDPRHLFDRFVGWARRLPPVAAPPPTPTSGASDQPTDQSATP</sequence>
<accession>A0A1C6V0Z9</accession>
<dbReference type="AlphaFoldDB" id="A0A1C6V0Z9"/>
<organism evidence="2 3">
    <name type="scientific">Micromonospora yangpuensis</name>
    <dbReference type="NCBI Taxonomy" id="683228"/>
    <lineage>
        <taxon>Bacteria</taxon>
        <taxon>Bacillati</taxon>
        <taxon>Actinomycetota</taxon>
        <taxon>Actinomycetes</taxon>
        <taxon>Micromonosporales</taxon>
        <taxon>Micromonosporaceae</taxon>
        <taxon>Micromonospora</taxon>
    </lineage>
</organism>
<evidence type="ECO:0000313" key="2">
    <source>
        <dbReference type="EMBL" id="SCL59979.1"/>
    </source>
</evidence>
<dbReference type="Proteomes" id="UP000198937">
    <property type="component" value="Unassembled WGS sequence"/>
</dbReference>
<gene>
    <name evidence="2" type="ORF">GA0070617_4253</name>
</gene>
<proteinExistence type="predicted"/>
<evidence type="ECO:0008006" key="4">
    <source>
        <dbReference type="Google" id="ProtNLM"/>
    </source>
</evidence>
<dbReference type="STRING" id="683228.GA0070617_4253"/>
<keyword evidence="3" id="KW-1185">Reference proteome</keyword>
<feature type="region of interest" description="Disordered" evidence="1">
    <location>
        <begin position="96"/>
        <end position="120"/>
    </location>
</feature>
<dbReference type="EMBL" id="FMIA01000002">
    <property type="protein sequence ID" value="SCL59979.1"/>
    <property type="molecule type" value="Genomic_DNA"/>
</dbReference>
<protein>
    <recommendedName>
        <fullName evidence="4">Flavin reductase</fullName>
    </recommendedName>
</protein>
<name>A0A1C6V0Z9_9ACTN</name>